<comment type="caution">
    <text evidence="1">The sequence shown here is derived from an EMBL/GenBank/DDBJ whole genome shotgun (WGS) entry which is preliminary data.</text>
</comment>
<dbReference type="OrthoDB" id="7947478at2"/>
<evidence type="ECO:0000313" key="1">
    <source>
        <dbReference type="EMBL" id="GHI83669.1"/>
    </source>
</evidence>
<dbReference type="RefSeq" id="WP_031151126.1">
    <property type="nucleotide sequence ID" value="NZ_BNEE01000004.1"/>
</dbReference>
<organism evidence="1 2">
    <name type="scientific">Streptomyces xanthophaeus</name>
    <dbReference type="NCBI Taxonomy" id="67385"/>
    <lineage>
        <taxon>Bacteria</taxon>
        <taxon>Bacillati</taxon>
        <taxon>Actinomycetota</taxon>
        <taxon>Actinomycetes</taxon>
        <taxon>Kitasatosporales</taxon>
        <taxon>Streptomycetaceae</taxon>
        <taxon>Streptomyces</taxon>
    </lineage>
</organism>
<keyword evidence="2" id="KW-1185">Reference proteome</keyword>
<dbReference type="EMBL" id="BNEE01000004">
    <property type="protein sequence ID" value="GHI83669.1"/>
    <property type="molecule type" value="Genomic_DNA"/>
</dbReference>
<gene>
    <name evidence="1" type="ORF">Sxan_10330</name>
</gene>
<dbReference type="InterPro" id="IPR021607">
    <property type="entry name" value="DUF3224"/>
</dbReference>
<accession>A0A919GTW3</accession>
<name>A0A919GTW3_9ACTN</name>
<dbReference type="InterPro" id="IPR023159">
    <property type="entry name" value="SO1590-like_sf"/>
</dbReference>
<reference evidence="1" key="1">
    <citation type="submission" date="2020-09" db="EMBL/GenBank/DDBJ databases">
        <title>Whole genome shotgun sequence of Streptomyces xanthophaeus NBRC 12829.</title>
        <authorList>
            <person name="Komaki H."/>
            <person name="Tamura T."/>
        </authorList>
    </citation>
    <scope>NUCLEOTIDE SEQUENCE</scope>
    <source>
        <strain evidence="1">NBRC 12829</strain>
    </source>
</reference>
<sequence>MPTSTPAPGSVRTGGRFTFADWEEKPIGPSGAAPRLAHARVTNAFTGGIEASGTLCAYTVAYTGESTGSFAGMELVSGSVDGRHGSFLLEERGSFDGTGTRCRFEVVPGSATGELAGLTGTGGFTSRHGDPSVAYEFTYAVS</sequence>
<evidence type="ECO:0000313" key="2">
    <source>
        <dbReference type="Proteomes" id="UP000600026"/>
    </source>
</evidence>
<dbReference type="SUPFAM" id="SSF159238">
    <property type="entry name" value="SO1590-like"/>
    <property type="match status" value="1"/>
</dbReference>
<evidence type="ECO:0008006" key="3">
    <source>
        <dbReference type="Google" id="ProtNLM"/>
    </source>
</evidence>
<dbReference type="Gene3D" id="2.40.350.10">
    <property type="entry name" value="SO1590-like"/>
    <property type="match status" value="1"/>
</dbReference>
<proteinExistence type="predicted"/>
<dbReference type="Proteomes" id="UP000600026">
    <property type="component" value="Unassembled WGS sequence"/>
</dbReference>
<dbReference type="AlphaFoldDB" id="A0A919GTW3"/>
<dbReference type="Pfam" id="PF11528">
    <property type="entry name" value="DUF3224"/>
    <property type="match status" value="1"/>
</dbReference>
<protein>
    <recommendedName>
        <fullName evidence="3">DUF3224 domain-containing protein</fullName>
    </recommendedName>
</protein>